<comment type="similarity">
    <text evidence="1 4">Belongs to the D-isomer specific 2-hydroxyacid dehydrogenase family.</text>
</comment>
<dbReference type="Gene3D" id="3.40.50.720">
    <property type="entry name" value="NAD(P)-binding Rossmann-like Domain"/>
    <property type="match status" value="2"/>
</dbReference>
<evidence type="ECO:0000256" key="2">
    <source>
        <dbReference type="ARBA" id="ARBA00023002"/>
    </source>
</evidence>
<dbReference type="InterPro" id="IPR043322">
    <property type="entry name" value="CtBP"/>
</dbReference>
<dbReference type="PROSITE" id="PS00670">
    <property type="entry name" value="D_2_HYDROXYACID_DH_2"/>
    <property type="match status" value="1"/>
</dbReference>
<evidence type="ECO:0000256" key="4">
    <source>
        <dbReference type="RuleBase" id="RU003719"/>
    </source>
</evidence>
<evidence type="ECO:0000256" key="1">
    <source>
        <dbReference type="ARBA" id="ARBA00005854"/>
    </source>
</evidence>
<evidence type="ECO:0000259" key="6">
    <source>
        <dbReference type="Pfam" id="PF00389"/>
    </source>
</evidence>
<accession>A0ABV9HM34</accession>
<protein>
    <submittedName>
        <fullName evidence="8">C-terminal binding protein</fullName>
    </submittedName>
</protein>
<feature type="domain" description="D-isomer specific 2-hydroxyacid dehydrogenase catalytic" evidence="6">
    <location>
        <begin position="59"/>
        <end position="359"/>
    </location>
</feature>
<dbReference type="InterPro" id="IPR029753">
    <property type="entry name" value="D-isomer_DH_CS"/>
</dbReference>
<dbReference type="Pfam" id="PF02826">
    <property type="entry name" value="2-Hacid_dh_C"/>
    <property type="match status" value="1"/>
</dbReference>
<gene>
    <name evidence="8" type="ORF">ACFO6V_22315</name>
</gene>
<dbReference type="SUPFAM" id="SSF52283">
    <property type="entry name" value="Formate/glycerate dehydrogenase catalytic domain-like"/>
    <property type="match status" value="1"/>
</dbReference>
<keyword evidence="2 4" id="KW-0560">Oxidoreductase</keyword>
<name>A0ABV9HM34_9MICO</name>
<dbReference type="PANTHER" id="PTHR43761:SF1">
    <property type="entry name" value="D-ISOMER SPECIFIC 2-HYDROXYACID DEHYDROGENASE CATALYTIC DOMAIN-CONTAINING PROTEIN-RELATED"/>
    <property type="match status" value="1"/>
</dbReference>
<dbReference type="InterPro" id="IPR050418">
    <property type="entry name" value="D-iso_2-hydroxyacid_DH_PdxB"/>
</dbReference>
<dbReference type="Pfam" id="PF00389">
    <property type="entry name" value="2-Hacid_dh"/>
    <property type="match status" value="1"/>
</dbReference>
<feature type="region of interest" description="Disordered" evidence="5">
    <location>
        <begin position="1"/>
        <end position="35"/>
    </location>
</feature>
<dbReference type="EMBL" id="JBHSFI010000007">
    <property type="protein sequence ID" value="MFC4630999.1"/>
    <property type="molecule type" value="Genomic_DNA"/>
</dbReference>
<dbReference type="Proteomes" id="UP001596011">
    <property type="component" value="Unassembled WGS sequence"/>
</dbReference>
<reference evidence="9" key="1">
    <citation type="journal article" date="2019" name="Int. J. Syst. Evol. Microbiol.">
        <title>The Global Catalogue of Microorganisms (GCM) 10K type strain sequencing project: providing services to taxonomists for standard genome sequencing and annotation.</title>
        <authorList>
            <consortium name="The Broad Institute Genomics Platform"/>
            <consortium name="The Broad Institute Genome Sequencing Center for Infectious Disease"/>
            <person name="Wu L."/>
            <person name="Ma J."/>
        </authorList>
    </citation>
    <scope>NUCLEOTIDE SEQUENCE [LARGE SCALE GENOMIC DNA]</scope>
    <source>
        <strain evidence="9">CCUG 42722</strain>
    </source>
</reference>
<proteinExistence type="inferred from homology"/>
<keyword evidence="3" id="KW-0520">NAD</keyword>
<sequence>MPRTEHPRVENADHPLPGAGSVSRTSARPQTPAGVEVLVPGTPGAPVVLITECDHDTFDAEIAVARQAGVELRLAQARTAEELVAAAAGAAGLVVQYAEISAAVLDALPGLQVVSRYGVGVDSVDVAAAAARGVTVCNVPDYGTEAVSDHAITLALTASRGVARLDRGVRAGRFDLQAVRPVGQVRGSVFGVVGVGRIGHATALKARGLGYEVLGFDVLAPDADGELHGVPVAPLDEVLRRADVVSLHTPLTVATHHLVGRRELALMKPTAVLVNTSRGGVVDTDALVAALGEGRLRAAGIDVHEEEPVPVGHPLTRLENVTLTPHLAWYTEESYTELKRRTVENAVEAIAGRVPRNVVTEETR</sequence>
<dbReference type="CDD" id="cd05299">
    <property type="entry name" value="CtBP_dh"/>
    <property type="match status" value="1"/>
</dbReference>
<evidence type="ECO:0000313" key="9">
    <source>
        <dbReference type="Proteomes" id="UP001596011"/>
    </source>
</evidence>
<dbReference type="InterPro" id="IPR006140">
    <property type="entry name" value="D-isomer_DH_NAD-bd"/>
</dbReference>
<dbReference type="SUPFAM" id="SSF51735">
    <property type="entry name" value="NAD(P)-binding Rossmann-fold domains"/>
    <property type="match status" value="1"/>
</dbReference>
<dbReference type="PROSITE" id="PS00671">
    <property type="entry name" value="D_2_HYDROXYACID_DH_3"/>
    <property type="match status" value="1"/>
</dbReference>
<comment type="caution">
    <text evidence="8">The sequence shown here is derived from an EMBL/GenBank/DDBJ whole genome shotgun (WGS) entry which is preliminary data.</text>
</comment>
<organism evidence="8 9">
    <name type="scientific">Promicromonospora alba</name>
    <dbReference type="NCBI Taxonomy" id="1616110"/>
    <lineage>
        <taxon>Bacteria</taxon>
        <taxon>Bacillati</taxon>
        <taxon>Actinomycetota</taxon>
        <taxon>Actinomycetes</taxon>
        <taxon>Micrococcales</taxon>
        <taxon>Promicromonosporaceae</taxon>
        <taxon>Promicromonospora</taxon>
    </lineage>
</organism>
<feature type="compositionally biased region" description="Basic and acidic residues" evidence="5">
    <location>
        <begin position="1"/>
        <end position="13"/>
    </location>
</feature>
<dbReference type="RefSeq" id="WP_377139586.1">
    <property type="nucleotide sequence ID" value="NZ_JBHSFI010000007.1"/>
</dbReference>
<dbReference type="PANTHER" id="PTHR43761">
    <property type="entry name" value="D-ISOMER SPECIFIC 2-HYDROXYACID DEHYDROGENASE FAMILY PROTEIN (AFU_ORTHOLOGUE AFUA_1G13630)"/>
    <property type="match status" value="1"/>
</dbReference>
<evidence type="ECO:0000256" key="3">
    <source>
        <dbReference type="ARBA" id="ARBA00023027"/>
    </source>
</evidence>
<dbReference type="InterPro" id="IPR036291">
    <property type="entry name" value="NAD(P)-bd_dom_sf"/>
</dbReference>
<evidence type="ECO:0000259" key="7">
    <source>
        <dbReference type="Pfam" id="PF02826"/>
    </source>
</evidence>
<feature type="domain" description="D-isomer specific 2-hydroxyacid dehydrogenase NAD-binding" evidence="7">
    <location>
        <begin position="153"/>
        <end position="328"/>
    </location>
</feature>
<evidence type="ECO:0000256" key="5">
    <source>
        <dbReference type="SAM" id="MobiDB-lite"/>
    </source>
</evidence>
<dbReference type="InterPro" id="IPR006139">
    <property type="entry name" value="D-isomer_2_OHA_DH_cat_dom"/>
</dbReference>
<keyword evidence="9" id="KW-1185">Reference proteome</keyword>
<evidence type="ECO:0000313" key="8">
    <source>
        <dbReference type="EMBL" id="MFC4630999.1"/>
    </source>
</evidence>